<dbReference type="Proteomes" id="UP000067434">
    <property type="component" value="Chromosome"/>
</dbReference>
<dbReference type="KEGG" id="thf:MA03_00765"/>
<sequence length="105" mass="12322">MKEEKAYLDSNSLSEDLTSIFPRRCQGYLKVLLFFIQKYLEDPSQIFSAYTVEKEVLGISRARPILERLVRKGFLLVFDYNGISYYGLNTENHAVKKLLNFFKEL</sequence>
<dbReference type="HOGENOM" id="CLU_2230521_0_0_2"/>
<dbReference type="AlphaFoldDB" id="A0A0F7CKR4"/>
<dbReference type="STRING" id="1550241.MA03_00765"/>
<dbReference type="EMBL" id="CP009961">
    <property type="protein sequence ID" value="AKG38116.1"/>
    <property type="molecule type" value="Genomic_DNA"/>
</dbReference>
<gene>
    <name evidence="1" type="ORF">MA03_00765</name>
</gene>
<accession>A0A0F7CKR4</accession>
<protein>
    <submittedName>
        <fullName evidence="1">Uncharacterized protein</fullName>
    </submittedName>
</protein>
<name>A0A0F7CKR4_9CREN</name>
<reference evidence="1 2" key="1">
    <citation type="journal article" date="2015" name="Stand. Genomic Sci.">
        <title>Complete genome sequence of and proposal of Thermofilum uzonense sp. nov. a novel hyperthermophilic crenarchaeon and emended description of the genus Thermofilum.</title>
        <authorList>
            <person name="Toshchakov S.V."/>
            <person name="Korzhenkov A.A."/>
            <person name="Samarov N.I."/>
            <person name="Mazunin I.O."/>
            <person name="Mozhey O.I."/>
            <person name="Shmyr I.S."/>
            <person name="Derbikova K.S."/>
            <person name="Taranov E.A."/>
            <person name="Dominova I.N."/>
            <person name="Bonch-Osmolovskaya E.A."/>
            <person name="Patrushev M.V."/>
            <person name="Podosokorskaya O.A."/>
            <person name="Kublanov I.V."/>
        </authorList>
    </citation>
    <scope>NUCLEOTIDE SEQUENCE [LARGE SCALE GENOMIC DNA]</scope>
    <source>
        <strain evidence="1 2">1807-2</strain>
    </source>
</reference>
<keyword evidence="2" id="KW-1185">Reference proteome</keyword>
<evidence type="ECO:0000313" key="2">
    <source>
        <dbReference type="Proteomes" id="UP000067434"/>
    </source>
</evidence>
<evidence type="ECO:0000313" key="1">
    <source>
        <dbReference type="EMBL" id="AKG38116.1"/>
    </source>
</evidence>
<proteinExistence type="predicted"/>
<organism evidence="1 2">
    <name type="scientific">Infirmifilum uzonense</name>
    <dbReference type="NCBI Taxonomy" id="1550241"/>
    <lineage>
        <taxon>Archaea</taxon>
        <taxon>Thermoproteota</taxon>
        <taxon>Thermoprotei</taxon>
        <taxon>Thermofilales</taxon>
        <taxon>Thermofilaceae</taxon>
        <taxon>Infirmifilum</taxon>
    </lineage>
</organism>